<comment type="caution">
    <text evidence="1">The sequence shown here is derived from an EMBL/GenBank/DDBJ whole genome shotgun (WGS) entry which is preliminary data.</text>
</comment>
<sequence>MAFGVSRQELQEWKKRVLRGEIALLTHYWYDERFPDNRTITKVGCIDLDRLADWCRTHGLDPKYIHRREQFPHFDLIGPRQRVILEQLGRQDTVEKFRL</sequence>
<keyword evidence="2" id="KW-1185">Reference proteome</keyword>
<dbReference type="AlphaFoldDB" id="A0A2V2YQW7"/>
<evidence type="ECO:0008006" key="3">
    <source>
        <dbReference type="Google" id="ProtNLM"/>
    </source>
</evidence>
<protein>
    <recommendedName>
        <fullName evidence="3">YneQ</fullName>
    </recommendedName>
</protein>
<dbReference type="EMBL" id="QGTQ01000013">
    <property type="protein sequence ID" value="PWV99630.1"/>
    <property type="molecule type" value="Genomic_DNA"/>
</dbReference>
<evidence type="ECO:0000313" key="1">
    <source>
        <dbReference type="EMBL" id="PWV99630.1"/>
    </source>
</evidence>
<reference evidence="1 2" key="1">
    <citation type="submission" date="2018-05" db="EMBL/GenBank/DDBJ databases">
        <title>Genomic Encyclopedia of Type Strains, Phase III (KMG-III): the genomes of soil and plant-associated and newly described type strains.</title>
        <authorList>
            <person name="Whitman W."/>
        </authorList>
    </citation>
    <scope>NUCLEOTIDE SEQUENCE [LARGE SCALE GENOMIC DNA]</scope>
    <source>
        <strain evidence="1 2">CECT 5696</strain>
    </source>
</reference>
<evidence type="ECO:0000313" key="2">
    <source>
        <dbReference type="Proteomes" id="UP000246635"/>
    </source>
</evidence>
<dbReference type="RefSeq" id="WP_110045028.1">
    <property type="nucleotide sequence ID" value="NZ_CP054612.1"/>
</dbReference>
<gene>
    <name evidence="1" type="ORF">DFQ01_1132</name>
</gene>
<dbReference type="OrthoDB" id="2361368at2"/>
<proteinExistence type="predicted"/>
<accession>A0A2V2YQW7</accession>
<name>A0A2V2YQW7_9BACL</name>
<dbReference type="Proteomes" id="UP000246635">
    <property type="component" value="Unassembled WGS sequence"/>
</dbReference>
<organism evidence="1 2">
    <name type="scientific">Paenibacillus cellulosilyticus</name>
    <dbReference type="NCBI Taxonomy" id="375489"/>
    <lineage>
        <taxon>Bacteria</taxon>
        <taxon>Bacillati</taxon>
        <taxon>Bacillota</taxon>
        <taxon>Bacilli</taxon>
        <taxon>Bacillales</taxon>
        <taxon>Paenibacillaceae</taxon>
        <taxon>Paenibacillus</taxon>
    </lineage>
</organism>